<evidence type="ECO:0000313" key="1">
    <source>
        <dbReference type="EnsemblMetazoa" id="GPPI038307-PA"/>
    </source>
</evidence>
<accession>A0A1B0BRI5</accession>
<sequence>MAGSVSSDIGSLNIERTTLDRKPLGGSLVILMPFCNTTTGKCSAGYEVNHKRKSGCVESGTIPSQIFSRFGIKLLAKWQFCNTTQLPSLTPSSIILTAIGPWPWPKDNENKRFEPKPCSSANFKSVAVGSEPGVKINISGMQQYFRLLETNANTPGTNLSGLNTRNISSI</sequence>
<dbReference type="EnsemblMetazoa" id="GPPI038307-RA">
    <property type="protein sequence ID" value="GPPI038307-PA"/>
    <property type="gene ID" value="GPPI038307"/>
</dbReference>
<organism evidence="1 2">
    <name type="scientific">Glossina palpalis gambiensis</name>
    <dbReference type="NCBI Taxonomy" id="67801"/>
    <lineage>
        <taxon>Eukaryota</taxon>
        <taxon>Metazoa</taxon>
        <taxon>Ecdysozoa</taxon>
        <taxon>Arthropoda</taxon>
        <taxon>Hexapoda</taxon>
        <taxon>Insecta</taxon>
        <taxon>Pterygota</taxon>
        <taxon>Neoptera</taxon>
        <taxon>Endopterygota</taxon>
        <taxon>Diptera</taxon>
        <taxon>Brachycera</taxon>
        <taxon>Muscomorpha</taxon>
        <taxon>Hippoboscoidea</taxon>
        <taxon>Glossinidae</taxon>
        <taxon>Glossina</taxon>
    </lineage>
</organism>
<keyword evidence="2" id="KW-1185">Reference proteome</keyword>
<evidence type="ECO:0000313" key="2">
    <source>
        <dbReference type="Proteomes" id="UP000092460"/>
    </source>
</evidence>
<reference evidence="1" key="2">
    <citation type="submission" date="2020-05" db="UniProtKB">
        <authorList>
            <consortium name="EnsemblMetazoa"/>
        </authorList>
    </citation>
    <scope>IDENTIFICATION</scope>
    <source>
        <strain evidence="1">IAEA</strain>
    </source>
</reference>
<reference evidence="2" key="1">
    <citation type="submission" date="2015-01" db="EMBL/GenBank/DDBJ databases">
        <authorList>
            <person name="Aksoy S."/>
            <person name="Warren W."/>
            <person name="Wilson R.K."/>
        </authorList>
    </citation>
    <scope>NUCLEOTIDE SEQUENCE [LARGE SCALE GENOMIC DNA]</scope>
    <source>
        <strain evidence="2">IAEA</strain>
    </source>
</reference>
<dbReference type="Proteomes" id="UP000092460">
    <property type="component" value="Unassembled WGS sequence"/>
</dbReference>
<protein>
    <submittedName>
        <fullName evidence="1">Uncharacterized protein</fullName>
    </submittedName>
</protein>
<dbReference type="VEuPathDB" id="VectorBase:GPPI038307"/>
<dbReference type="AlphaFoldDB" id="A0A1B0BRI5"/>
<dbReference type="EMBL" id="JXJN01019121">
    <property type="status" value="NOT_ANNOTATED_CDS"/>
    <property type="molecule type" value="Genomic_DNA"/>
</dbReference>
<name>A0A1B0BRI5_9MUSC</name>
<proteinExistence type="predicted"/>